<dbReference type="InterPro" id="IPR020097">
    <property type="entry name" value="PsdUridine_synth_TruA_a/b_dom"/>
</dbReference>
<name>A0AAP0I9G7_9MAGN</name>
<dbReference type="InterPro" id="IPR041707">
    <property type="entry name" value="Pus3-like"/>
</dbReference>
<dbReference type="FunFam" id="3.30.70.580:FF:000012">
    <property type="entry name" value="tRNA pseudouridine synthase"/>
    <property type="match status" value="1"/>
</dbReference>
<dbReference type="Proteomes" id="UP001419268">
    <property type="component" value="Unassembled WGS sequence"/>
</dbReference>
<evidence type="ECO:0000256" key="3">
    <source>
        <dbReference type="ARBA" id="ARBA00023235"/>
    </source>
</evidence>
<dbReference type="GO" id="GO:0009982">
    <property type="term" value="F:pseudouridine synthase activity"/>
    <property type="evidence" value="ECO:0007669"/>
    <property type="project" value="InterPro"/>
</dbReference>
<dbReference type="NCBIfam" id="TIGR00071">
    <property type="entry name" value="hisT_truA"/>
    <property type="match status" value="1"/>
</dbReference>
<accession>A0AAP0I9G7</accession>
<sequence length="517" mass="58308">MASTCALYIEICVCVHLETPFAPVVETTLLDIARVSAIAMEDREVDAQLILQSSSMEGIEGSDLIAALQTQLKSMSLRVQELEAENAAMASQISRCCCGKVRLFLVANSDRSVVYGNVDSDNAGLALIGGSEEERRDCGKRREGNGWFGEVGKARACKMSPGCERKNSKPTLLRYIALKIMYFGQRFYGFASQAQMDPTVESEIFKALKKTRLLVSSEKEAMYSRCGRTDRGVSSVGQVISLFLRSKLKDSEMLADNREISPNDTLEEIDYVKVLNRVLPNDIRVISWSPAPVDFHARFSCLSREYKYLFWKGNLDTTAMERAGKNFVGQHDFRNFCKMDAANVHNYSRHITCFDIFSCKERCKDDQLWAIRIKGSAFLWHQVRCMVAVLFMIGQGLESPSIIEELLDTERTPRKPQYKMAPELPLILQSCEFKGLNFTCSPDAQKVLHEHFETELKSHKLQAAIFEEALLSCLSTTNDGSPLIKEVKKATHVPLLLRPTEPSYEERQAKLKLRAQE</sequence>
<organism evidence="6 7">
    <name type="scientific">Stephania cephalantha</name>
    <dbReference type="NCBI Taxonomy" id="152367"/>
    <lineage>
        <taxon>Eukaryota</taxon>
        <taxon>Viridiplantae</taxon>
        <taxon>Streptophyta</taxon>
        <taxon>Embryophyta</taxon>
        <taxon>Tracheophyta</taxon>
        <taxon>Spermatophyta</taxon>
        <taxon>Magnoliopsida</taxon>
        <taxon>Ranunculales</taxon>
        <taxon>Menispermaceae</taxon>
        <taxon>Menispermoideae</taxon>
        <taxon>Cissampelideae</taxon>
        <taxon>Stephania</taxon>
    </lineage>
</organism>
<dbReference type="Gene3D" id="3.30.70.660">
    <property type="entry name" value="Pseudouridine synthase I, catalytic domain, C-terminal subdomain"/>
    <property type="match status" value="1"/>
</dbReference>
<gene>
    <name evidence="6" type="ORF">Scep_018668</name>
</gene>
<dbReference type="AlphaFoldDB" id="A0AAP0I9G7"/>
<dbReference type="InterPro" id="IPR001406">
    <property type="entry name" value="PsdUridine_synth_TruA"/>
</dbReference>
<evidence type="ECO:0000256" key="2">
    <source>
        <dbReference type="ARBA" id="ARBA00022694"/>
    </source>
</evidence>
<dbReference type="CDD" id="cd02569">
    <property type="entry name" value="PseudoU_synth_ScPus3"/>
    <property type="match status" value="1"/>
</dbReference>
<dbReference type="InterPro" id="IPR020103">
    <property type="entry name" value="PsdUridine_synth_cat_dom_sf"/>
</dbReference>
<keyword evidence="2" id="KW-0819">tRNA processing</keyword>
<dbReference type="InterPro" id="IPR020094">
    <property type="entry name" value="TruA/RsuA/RluB/E/F_N"/>
</dbReference>
<evidence type="ECO:0000313" key="7">
    <source>
        <dbReference type="Proteomes" id="UP001419268"/>
    </source>
</evidence>
<protein>
    <recommendedName>
        <fullName evidence="5">Pseudouridine synthase I TruA alpha/beta domain-containing protein</fullName>
    </recommendedName>
</protein>
<evidence type="ECO:0000313" key="6">
    <source>
        <dbReference type="EMBL" id="KAK9111149.1"/>
    </source>
</evidence>
<keyword evidence="3" id="KW-0413">Isomerase</keyword>
<reference evidence="6 7" key="1">
    <citation type="submission" date="2024-01" db="EMBL/GenBank/DDBJ databases">
        <title>Genome assemblies of Stephania.</title>
        <authorList>
            <person name="Yang L."/>
        </authorList>
    </citation>
    <scope>NUCLEOTIDE SEQUENCE [LARGE SCALE GENOMIC DNA]</scope>
    <source>
        <strain evidence="6">JXDWG</strain>
        <tissue evidence="6">Leaf</tissue>
    </source>
</reference>
<dbReference type="FunFam" id="3.30.70.660:FF:000010">
    <property type="entry name" value="tRNA pseudouridine synthase"/>
    <property type="match status" value="1"/>
</dbReference>
<dbReference type="Pfam" id="PF01416">
    <property type="entry name" value="PseudoU_synth_1"/>
    <property type="match status" value="1"/>
</dbReference>
<comment type="caution">
    <text evidence="6">The sequence shown here is derived from an EMBL/GenBank/DDBJ whole genome shotgun (WGS) entry which is preliminary data.</text>
</comment>
<comment type="similarity">
    <text evidence="1">Belongs to the tRNA pseudouridine synthase TruA family.</text>
</comment>
<feature type="coiled-coil region" evidence="4">
    <location>
        <begin position="65"/>
        <end position="92"/>
    </location>
</feature>
<dbReference type="GO" id="GO:0003723">
    <property type="term" value="F:RNA binding"/>
    <property type="evidence" value="ECO:0007669"/>
    <property type="project" value="InterPro"/>
</dbReference>
<dbReference type="GO" id="GO:0005634">
    <property type="term" value="C:nucleus"/>
    <property type="evidence" value="ECO:0007669"/>
    <property type="project" value="TreeGrafter"/>
</dbReference>
<dbReference type="HAMAP" id="MF_00171">
    <property type="entry name" value="TruA"/>
    <property type="match status" value="1"/>
</dbReference>
<dbReference type="GO" id="GO:0005737">
    <property type="term" value="C:cytoplasm"/>
    <property type="evidence" value="ECO:0007669"/>
    <property type="project" value="TreeGrafter"/>
</dbReference>
<dbReference type="SUPFAM" id="SSF55120">
    <property type="entry name" value="Pseudouridine synthase"/>
    <property type="match status" value="1"/>
</dbReference>
<dbReference type="PANTHER" id="PTHR11142:SF5">
    <property type="entry name" value="TRNA PSEUDOURIDINE(38_39) SYNTHASE"/>
    <property type="match status" value="1"/>
</dbReference>
<dbReference type="PANTHER" id="PTHR11142">
    <property type="entry name" value="PSEUDOURIDYLATE SYNTHASE"/>
    <property type="match status" value="1"/>
</dbReference>
<dbReference type="GO" id="GO:0031119">
    <property type="term" value="P:tRNA pseudouridine synthesis"/>
    <property type="evidence" value="ECO:0007669"/>
    <property type="project" value="TreeGrafter"/>
</dbReference>
<feature type="domain" description="Pseudouridine synthase I TruA alpha/beta" evidence="5">
    <location>
        <begin position="325"/>
        <end position="433"/>
    </location>
</feature>
<keyword evidence="7" id="KW-1185">Reference proteome</keyword>
<evidence type="ECO:0000259" key="5">
    <source>
        <dbReference type="Pfam" id="PF01416"/>
    </source>
</evidence>
<dbReference type="EMBL" id="JBBNAG010000008">
    <property type="protein sequence ID" value="KAK9111149.1"/>
    <property type="molecule type" value="Genomic_DNA"/>
</dbReference>
<dbReference type="GO" id="GO:1990481">
    <property type="term" value="P:mRNA pseudouridine synthesis"/>
    <property type="evidence" value="ECO:0007669"/>
    <property type="project" value="TreeGrafter"/>
</dbReference>
<evidence type="ECO:0000256" key="4">
    <source>
        <dbReference type="SAM" id="Coils"/>
    </source>
</evidence>
<dbReference type="Gene3D" id="3.30.70.580">
    <property type="entry name" value="Pseudouridine synthase I, catalytic domain, N-terminal subdomain"/>
    <property type="match status" value="1"/>
</dbReference>
<dbReference type="InterPro" id="IPR020095">
    <property type="entry name" value="PsdUridine_synth_TruA_C"/>
</dbReference>
<proteinExistence type="inferred from homology"/>
<keyword evidence="4" id="KW-0175">Coiled coil</keyword>
<evidence type="ECO:0000256" key="1">
    <source>
        <dbReference type="ARBA" id="ARBA00009375"/>
    </source>
</evidence>